<keyword evidence="11" id="KW-0547">Nucleotide-binding</keyword>
<dbReference type="PROSITE" id="PS50109">
    <property type="entry name" value="HIS_KIN"/>
    <property type="match status" value="1"/>
</dbReference>
<evidence type="ECO:0000256" key="21">
    <source>
        <dbReference type="SAM" id="Phobius"/>
    </source>
</evidence>
<gene>
    <name evidence="24" type="ORF">J2Z56_002472</name>
    <name evidence="25" type="ORF">J2Z57_002497</name>
</gene>
<dbReference type="CDD" id="cd16917">
    <property type="entry name" value="HATPase_UhpB-NarQ-NarX-like"/>
    <property type="match status" value="1"/>
</dbReference>
<evidence type="ECO:0000256" key="20">
    <source>
        <dbReference type="SAM" id="Coils"/>
    </source>
</evidence>
<evidence type="ECO:0000256" key="12">
    <source>
        <dbReference type="ARBA" id="ARBA00022777"/>
    </source>
</evidence>
<feature type="chain" id="PRO_5040947339" description="Oxygen sensor histidine kinase NreB" evidence="22">
    <location>
        <begin position="25"/>
        <end position="656"/>
    </location>
</feature>
<dbReference type="InterPro" id="IPR011990">
    <property type="entry name" value="TPR-like_helical_dom_sf"/>
</dbReference>
<name>A0A9X1CBZ1_9FLAO</name>
<evidence type="ECO:0000256" key="1">
    <source>
        <dbReference type="ARBA" id="ARBA00000085"/>
    </source>
</evidence>
<dbReference type="Proteomes" id="UP001231587">
    <property type="component" value="Unassembled WGS sequence"/>
</dbReference>
<evidence type="ECO:0000256" key="3">
    <source>
        <dbReference type="ARBA" id="ARBA00004496"/>
    </source>
</evidence>
<dbReference type="EMBL" id="JAUSUU010000007">
    <property type="protein sequence ID" value="MDQ0336045.1"/>
    <property type="molecule type" value="Genomic_DNA"/>
</dbReference>
<keyword evidence="8" id="KW-0597">Phosphoprotein</keyword>
<keyword evidence="27" id="KW-1185">Reference proteome</keyword>
<comment type="function">
    <text evidence="17">Member of the two-component regulatory system NreB/NreC involved in the control of dissimilatory nitrate/nitrite reduction in response to oxygen. NreB functions as a direct oxygen sensor histidine kinase which is autophosphorylated, in the absence of oxygen, probably at the conserved histidine residue, and transfers its phosphate group probably to a conserved aspartate residue of NreC. NreB/NreC activates the expression of the nitrate (narGHJI) and nitrite (nir) reductase operons, as well as the putative nitrate transporter gene narT.</text>
</comment>
<accession>A0A9X1CBZ1</accession>
<dbReference type="Gene3D" id="3.30.565.10">
    <property type="entry name" value="Histidine kinase-like ATPase, C-terminal domain"/>
    <property type="match status" value="1"/>
</dbReference>
<keyword evidence="20" id="KW-0175">Coiled coil</keyword>
<dbReference type="GO" id="GO:0000155">
    <property type="term" value="F:phosphorelay sensor kinase activity"/>
    <property type="evidence" value="ECO:0007669"/>
    <property type="project" value="InterPro"/>
</dbReference>
<dbReference type="Proteomes" id="UP001138672">
    <property type="component" value="Unassembled WGS sequence"/>
</dbReference>
<comment type="caution">
    <text evidence="24">The sequence shown here is derived from an EMBL/GenBank/DDBJ whole genome shotgun (WGS) entry which is preliminary data.</text>
</comment>
<dbReference type="Pfam" id="PF02518">
    <property type="entry name" value="HATPase_c"/>
    <property type="match status" value="1"/>
</dbReference>
<dbReference type="InterPro" id="IPR050482">
    <property type="entry name" value="Sensor_HK_TwoCompSys"/>
</dbReference>
<keyword evidence="13" id="KW-0067">ATP-binding</keyword>
<keyword evidence="21" id="KW-0812">Transmembrane</keyword>
<evidence type="ECO:0000256" key="17">
    <source>
        <dbReference type="ARBA" id="ARBA00024827"/>
    </source>
</evidence>
<sequence length="656" mass="74936">MKLFTTHLTFSILLFLGVHGLSFAQNAEQTAVLDSLSAIYYNSVYTQPQVAKRAAVKWLEGSRELQLELQEVRALYALGNLSNITGDYKNTIAYTNDAITLLKKLEIEKGLAACYNIIATAYKNLGEYPKAIDNFMECLRYSEQTNNKVQEANAYQNIATLYLLQKKYKKSAENLDRAANLYREIGDDDGVLTTLFNFANIQKEEGKFDEARKHYNTVLGYREKEGNKAVVAYVNINLSQMLVEEGKCEEAVVALKKTLALLEELKFNSDITIVLNDLGLCETKLGHTSSAIRYFQRALAIGEEQSLSRYKSDIYKNLAQLYQEEQNYEKALEYYQKGVTSVAEQNTLDKEKYVANIQERYETQLKEARIQLLEKEQKLSEAELQKAELTVKRQRLVRNALISGFILVLITLIILRLSYVKRLRVQKELSLQQEENAKQKINQMINDHKLSVIERYQEGQDEERSRLAREIHDGIGSDLASIKIAFEHYSEQHNNDFQSKRIATAISNACVDVRSLSHQLHPLSFSKIGFTSFLNDFIDQITQKSAIQIQTFFFPEEDIDQLPEVLLADAYRIVQELINNILKHAEATHVDVQLTRHEDHLNIVVNDDGKGFQKNKKQGIGLRNIKERLQKVQGTIEIDSSPGRGTSITIDIPIHI</sequence>
<evidence type="ECO:0000256" key="4">
    <source>
        <dbReference type="ARBA" id="ARBA00012438"/>
    </source>
</evidence>
<keyword evidence="22" id="KW-0732">Signal</keyword>
<evidence type="ECO:0000313" key="26">
    <source>
        <dbReference type="Proteomes" id="UP001138672"/>
    </source>
</evidence>
<evidence type="ECO:0000256" key="18">
    <source>
        <dbReference type="ARBA" id="ARBA00030800"/>
    </source>
</evidence>
<dbReference type="Pfam" id="PF13181">
    <property type="entry name" value="TPR_8"/>
    <property type="match status" value="1"/>
</dbReference>
<evidence type="ECO:0000256" key="14">
    <source>
        <dbReference type="ARBA" id="ARBA00023004"/>
    </source>
</evidence>
<evidence type="ECO:0000313" key="25">
    <source>
        <dbReference type="EMBL" id="MDQ0336045.1"/>
    </source>
</evidence>
<dbReference type="GO" id="GO:0046872">
    <property type="term" value="F:metal ion binding"/>
    <property type="evidence" value="ECO:0007669"/>
    <property type="project" value="UniProtKB-KW"/>
</dbReference>
<dbReference type="GO" id="GO:0046983">
    <property type="term" value="F:protein dimerization activity"/>
    <property type="evidence" value="ECO:0007669"/>
    <property type="project" value="InterPro"/>
</dbReference>
<dbReference type="SMART" id="SM00028">
    <property type="entry name" value="TPR"/>
    <property type="match status" value="7"/>
</dbReference>
<proteinExistence type="predicted"/>
<comment type="catalytic activity">
    <reaction evidence="1">
        <text>ATP + protein L-histidine = ADP + protein N-phospho-L-histidine.</text>
        <dbReference type="EC" id="2.7.13.3"/>
    </reaction>
</comment>
<evidence type="ECO:0000256" key="13">
    <source>
        <dbReference type="ARBA" id="ARBA00022840"/>
    </source>
</evidence>
<dbReference type="PROSITE" id="PS50005">
    <property type="entry name" value="TPR"/>
    <property type="match status" value="3"/>
</dbReference>
<dbReference type="GO" id="GO:0005524">
    <property type="term" value="F:ATP binding"/>
    <property type="evidence" value="ECO:0007669"/>
    <property type="project" value="UniProtKB-KW"/>
</dbReference>
<keyword evidence="7" id="KW-0963">Cytoplasm</keyword>
<keyword evidence="21" id="KW-1133">Transmembrane helix</keyword>
<comment type="cofactor">
    <cofactor evidence="2">
        <name>[4Fe-4S] cluster</name>
        <dbReference type="ChEBI" id="CHEBI:49883"/>
    </cofactor>
</comment>
<comment type="subcellular location">
    <subcellularLocation>
        <location evidence="3">Cytoplasm</location>
    </subcellularLocation>
</comment>
<dbReference type="RefSeq" id="WP_057779913.1">
    <property type="nucleotide sequence ID" value="NZ_JAGGJQ010000007.1"/>
</dbReference>
<evidence type="ECO:0000256" key="7">
    <source>
        <dbReference type="ARBA" id="ARBA00022490"/>
    </source>
</evidence>
<dbReference type="PRINTS" id="PR00344">
    <property type="entry name" value="BCTRLSENSOR"/>
</dbReference>
<dbReference type="Pfam" id="PF13424">
    <property type="entry name" value="TPR_12"/>
    <property type="match status" value="2"/>
</dbReference>
<dbReference type="SMART" id="SM00387">
    <property type="entry name" value="HATPase_c"/>
    <property type="match status" value="1"/>
</dbReference>
<evidence type="ECO:0000313" key="24">
    <source>
        <dbReference type="EMBL" id="MBP1840542.1"/>
    </source>
</evidence>
<evidence type="ECO:0000259" key="23">
    <source>
        <dbReference type="PROSITE" id="PS50109"/>
    </source>
</evidence>
<feature type="transmembrane region" description="Helical" evidence="21">
    <location>
        <begin position="400"/>
        <end position="419"/>
    </location>
</feature>
<dbReference type="OrthoDB" id="9760839at2"/>
<evidence type="ECO:0000256" key="11">
    <source>
        <dbReference type="ARBA" id="ARBA00022741"/>
    </source>
</evidence>
<keyword evidence="21" id="KW-0472">Membrane</keyword>
<feature type="signal peptide" evidence="22">
    <location>
        <begin position="1"/>
        <end position="24"/>
    </location>
</feature>
<reference evidence="24" key="1">
    <citation type="submission" date="2021-03" db="EMBL/GenBank/DDBJ databases">
        <title>Genomic Encyclopedia of Type Strains, Phase IV (KMG-IV): sequencing the most valuable type-strain genomes for metagenomic binning, comparative biology and taxonomic classification.</title>
        <authorList>
            <person name="Goeker M."/>
        </authorList>
    </citation>
    <scope>NUCLEOTIDE SEQUENCE</scope>
    <source>
        <strain evidence="24">DSM 15523</strain>
        <strain evidence="25 27">DSM 16476</strain>
    </source>
</reference>
<dbReference type="InterPro" id="IPR004358">
    <property type="entry name" value="Sig_transdc_His_kin-like_C"/>
</dbReference>
<dbReference type="InterPro" id="IPR011712">
    <property type="entry name" value="Sig_transdc_His_kin_sub3_dim/P"/>
</dbReference>
<keyword evidence="9" id="KW-0808">Transferase</keyword>
<keyword evidence="15" id="KW-0902">Two-component regulatory system</keyword>
<dbReference type="EMBL" id="JAGGJQ010000007">
    <property type="protein sequence ID" value="MBP1840542.1"/>
    <property type="molecule type" value="Genomic_DNA"/>
</dbReference>
<dbReference type="SUPFAM" id="SSF55874">
    <property type="entry name" value="ATPase domain of HSP90 chaperone/DNA topoisomerase II/histidine kinase"/>
    <property type="match status" value="1"/>
</dbReference>
<evidence type="ECO:0000256" key="19">
    <source>
        <dbReference type="PROSITE-ProRule" id="PRU00339"/>
    </source>
</evidence>
<keyword evidence="10" id="KW-0479">Metal-binding</keyword>
<organism evidence="24 26">
    <name type="scientific">Formosa algae</name>
    <dbReference type="NCBI Taxonomy" id="225843"/>
    <lineage>
        <taxon>Bacteria</taxon>
        <taxon>Pseudomonadati</taxon>
        <taxon>Bacteroidota</taxon>
        <taxon>Flavobacteriia</taxon>
        <taxon>Flavobacteriales</taxon>
        <taxon>Flavobacteriaceae</taxon>
        <taxon>Formosa</taxon>
    </lineage>
</organism>
<keyword evidence="16" id="KW-0411">Iron-sulfur</keyword>
<evidence type="ECO:0000256" key="15">
    <source>
        <dbReference type="ARBA" id="ARBA00023012"/>
    </source>
</evidence>
<dbReference type="Gene3D" id="1.20.5.1930">
    <property type="match status" value="1"/>
</dbReference>
<evidence type="ECO:0000313" key="27">
    <source>
        <dbReference type="Proteomes" id="UP001231587"/>
    </source>
</evidence>
<keyword evidence="6" id="KW-0004">4Fe-4S</keyword>
<feature type="repeat" description="TPR" evidence="19">
    <location>
        <begin position="312"/>
        <end position="345"/>
    </location>
</feature>
<dbReference type="Gene3D" id="1.25.40.10">
    <property type="entry name" value="Tetratricopeptide repeat domain"/>
    <property type="match status" value="2"/>
</dbReference>
<dbReference type="AlphaFoldDB" id="A0A9X1CBZ1"/>
<dbReference type="PANTHER" id="PTHR24421:SF10">
    <property type="entry name" value="NITRATE_NITRITE SENSOR PROTEIN NARQ"/>
    <property type="match status" value="1"/>
</dbReference>
<dbReference type="EC" id="2.7.13.3" evidence="4"/>
<dbReference type="GO" id="GO:0051539">
    <property type="term" value="F:4 iron, 4 sulfur cluster binding"/>
    <property type="evidence" value="ECO:0007669"/>
    <property type="project" value="UniProtKB-KW"/>
</dbReference>
<evidence type="ECO:0000256" key="22">
    <source>
        <dbReference type="SAM" id="SignalP"/>
    </source>
</evidence>
<dbReference type="GO" id="GO:0005737">
    <property type="term" value="C:cytoplasm"/>
    <property type="evidence" value="ECO:0007669"/>
    <property type="project" value="UniProtKB-SubCell"/>
</dbReference>
<evidence type="ECO:0000256" key="2">
    <source>
        <dbReference type="ARBA" id="ARBA00001966"/>
    </source>
</evidence>
<evidence type="ECO:0000256" key="6">
    <source>
        <dbReference type="ARBA" id="ARBA00022485"/>
    </source>
</evidence>
<evidence type="ECO:0000256" key="16">
    <source>
        <dbReference type="ARBA" id="ARBA00023014"/>
    </source>
</evidence>
<protein>
    <recommendedName>
        <fullName evidence="5">Oxygen sensor histidine kinase NreB</fullName>
        <ecNumber evidence="4">2.7.13.3</ecNumber>
    </recommendedName>
    <alternativeName>
        <fullName evidence="18">Nitrogen regulation protein B</fullName>
    </alternativeName>
</protein>
<feature type="domain" description="Histidine kinase" evidence="23">
    <location>
        <begin position="572"/>
        <end position="656"/>
    </location>
</feature>
<dbReference type="GO" id="GO:0016020">
    <property type="term" value="C:membrane"/>
    <property type="evidence" value="ECO:0007669"/>
    <property type="project" value="InterPro"/>
</dbReference>
<dbReference type="InterPro" id="IPR019734">
    <property type="entry name" value="TPR_rpt"/>
</dbReference>
<dbReference type="Pfam" id="PF07730">
    <property type="entry name" value="HisKA_3"/>
    <property type="match status" value="1"/>
</dbReference>
<dbReference type="InterPro" id="IPR036890">
    <property type="entry name" value="HATPase_C_sf"/>
</dbReference>
<keyword evidence="12 24" id="KW-0418">Kinase</keyword>
<evidence type="ECO:0000256" key="10">
    <source>
        <dbReference type="ARBA" id="ARBA00022723"/>
    </source>
</evidence>
<dbReference type="SUPFAM" id="SSF48452">
    <property type="entry name" value="TPR-like"/>
    <property type="match status" value="2"/>
</dbReference>
<evidence type="ECO:0000256" key="8">
    <source>
        <dbReference type="ARBA" id="ARBA00022553"/>
    </source>
</evidence>
<feature type="repeat" description="TPR" evidence="19">
    <location>
        <begin position="272"/>
        <end position="305"/>
    </location>
</feature>
<dbReference type="InterPro" id="IPR003594">
    <property type="entry name" value="HATPase_dom"/>
</dbReference>
<evidence type="ECO:0000256" key="5">
    <source>
        <dbReference type="ARBA" id="ARBA00017322"/>
    </source>
</evidence>
<keyword evidence="19" id="KW-0802">TPR repeat</keyword>
<dbReference type="InterPro" id="IPR005467">
    <property type="entry name" value="His_kinase_dom"/>
</dbReference>
<dbReference type="PANTHER" id="PTHR24421">
    <property type="entry name" value="NITRATE/NITRITE SENSOR PROTEIN NARX-RELATED"/>
    <property type="match status" value="1"/>
</dbReference>
<evidence type="ECO:0000256" key="9">
    <source>
        <dbReference type="ARBA" id="ARBA00022679"/>
    </source>
</evidence>
<feature type="coiled-coil region" evidence="20">
    <location>
        <begin position="358"/>
        <end position="399"/>
    </location>
</feature>
<keyword evidence="14" id="KW-0408">Iron</keyword>
<feature type="repeat" description="TPR" evidence="19">
    <location>
        <begin position="112"/>
        <end position="145"/>
    </location>
</feature>